<dbReference type="AlphaFoldDB" id="A0A0F9LHK8"/>
<organism evidence="2">
    <name type="scientific">marine sediment metagenome</name>
    <dbReference type="NCBI Taxonomy" id="412755"/>
    <lineage>
        <taxon>unclassified sequences</taxon>
        <taxon>metagenomes</taxon>
        <taxon>ecological metagenomes</taxon>
    </lineage>
</organism>
<keyword evidence="1" id="KW-0472">Membrane</keyword>
<reference evidence="2" key="1">
    <citation type="journal article" date="2015" name="Nature">
        <title>Complex archaea that bridge the gap between prokaryotes and eukaryotes.</title>
        <authorList>
            <person name="Spang A."/>
            <person name="Saw J.H."/>
            <person name="Jorgensen S.L."/>
            <person name="Zaremba-Niedzwiedzka K."/>
            <person name="Martijn J."/>
            <person name="Lind A.E."/>
            <person name="van Eijk R."/>
            <person name="Schleper C."/>
            <person name="Guy L."/>
            <person name="Ettema T.J."/>
        </authorList>
    </citation>
    <scope>NUCLEOTIDE SEQUENCE</scope>
</reference>
<evidence type="ECO:0000313" key="2">
    <source>
        <dbReference type="EMBL" id="KKM26985.1"/>
    </source>
</evidence>
<name>A0A0F9LHK8_9ZZZZ</name>
<gene>
    <name evidence="2" type="ORF">LCGC14_1579310</name>
</gene>
<keyword evidence="1" id="KW-0812">Transmembrane</keyword>
<comment type="caution">
    <text evidence="2">The sequence shown here is derived from an EMBL/GenBank/DDBJ whole genome shotgun (WGS) entry which is preliminary data.</text>
</comment>
<sequence>MTGSKLLIVKRKLRGRLVGCLGSRVSSLLLISAGLAITGISGTIKRGVIEDNGY</sequence>
<feature type="transmembrane region" description="Helical" evidence="1">
    <location>
        <begin position="21"/>
        <end position="44"/>
    </location>
</feature>
<proteinExistence type="predicted"/>
<evidence type="ECO:0000256" key="1">
    <source>
        <dbReference type="SAM" id="Phobius"/>
    </source>
</evidence>
<accession>A0A0F9LHK8</accession>
<keyword evidence="1" id="KW-1133">Transmembrane helix</keyword>
<dbReference type="EMBL" id="LAZR01012408">
    <property type="protein sequence ID" value="KKM26985.1"/>
    <property type="molecule type" value="Genomic_DNA"/>
</dbReference>
<protein>
    <submittedName>
        <fullName evidence="2">Uncharacterized protein</fullName>
    </submittedName>
</protein>